<feature type="compositionally biased region" description="Basic and acidic residues" evidence="1">
    <location>
        <begin position="1"/>
        <end position="12"/>
    </location>
</feature>
<dbReference type="Proteomes" id="UP000092461">
    <property type="component" value="Unassembled WGS sequence"/>
</dbReference>
<accession>A0A1B0CWP5</accession>
<evidence type="ECO:0000313" key="3">
    <source>
        <dbReference type="Proteomes" id="UP000092461"/>
    </source>
</evidence>
<sequence>HIAALRDKERRTSFSPTRRTLRRTIIGRREKSG</sequence>
<proteinExistence type="predicted"/>
<name>A0A1B0CWP5_LUTLO</name>
<keyword evidence="3" id="KW-1185">Reference proteome</keyword>
<organism evidence="2 3">
    <name type="scientific">Lutzomyia longipalpis</name>
    <name type="common">Sand fly</name>
    <dbReference type="NCBI Taxonomy" id="7200"/>
    <lineage>
        <taxon>Eukaryota</taxon>
        <taxon>Metazoa</taxon>
        <taxon>Ecdysozoa</taxon>
        <taxon>Arthropoda</taxon>
        <taxon>Hexapoda</taxon>
        <taxon>Insecta</taxon>
        <taxon>Pterygota</taxon>
        <taxon>Neoptera</taxon>
        <taxon>Endopterygota</taxon>
        <taxon>Diptera</taxon>
        <taxon>Nematocera</taxon>
        <taxon>Psychodoidea</taxon>
        <taxon>Psychodidae</taxon>
        <taxon>Lutzomyia</taxon>
        <taxon>Lutzomyia</taxon>
    </lineage>
</organism>
<dbReference type="AlphaFoldDB" id="A0A1B0CWP5"/>
<dbReference type="VEuPathDB" id="VectorBase:LLOJ009429"/>
<protein>
    <submittedName>
        <fullName evidence="2">Uncharacterized protein</fullName>
    </submittedName>
</protein>
<dbReference type="EMBL" id="AJWK01032735">
    <property type="status" value="NOT_ANNOTATED_CDS"/>
    <property type="molecule type" value="Genomic_DNA"/>
</dbReference>
<reference evidence="2" key="1">
    <citation type="submission" date="2020-05" db="UniProtKB">
        <authorList>
            <consortium name="EnsemblMetazoa"/>
        </authorList>
    </citation>
    <scope>IDENTIFICATION</scope>
    <source>
        <strain evidence="2">Jacobina</strain>
    </source>
</reference>
<feature type="region of interest" description="Disordered" evidence="1">
    <location>
        <begin position="1"/>
        <end position="33"/>
    </location>
</feature>
<dbReference type="EnsemblMetazoa" id="LLOJ009429-RA">
    <property type="protein sequence ID" value="LLOJ009429-PA"/>
    <property type="gene ID" value="LLOJ009429"/>
</dbReference>
<evidence type="ECO:0000313" key="2">
    <source>
        <dbReference type="EnsemblMetazoa" id="LLOJ009429-PA"/>
    </source>
</evidence>
<evidence type="ECO:0000256" key="1">
    <source>
        <dbReference type="SAM" id="MobiDB-lite"/>
    </source>
</evidence>